<dbReference type="InterPro" id="IPR036047">
    <property type="entry name" value="F-box-like_dom_sf"/>
</dbReference>
<dbReference type="InterPro" id="IPR001810">
    <property type="entry name" value="F-box_dom"/>
</dbReference>
<comment type="caution">
    <text evidence="3">The sequence shown here is derived from an EMBL/GenBank/DDBJ whole genome shotgun (WGS) entry which is preliminary data.</text>
</comment>
<sequence>MSSPPATPPVLSLIHLPAELLSSIASYLDVCSLWNLLDTCTWCRYSLLASPTIWKQLEFNLDSHGLHAVYAALRRFRDDNGHGLRLRVEQISMNGTDDSMISPIVMMVKFPRMLRLSAKQRRFNTNLETDTKILQELIKRGSLQPGSLALRHLDIYHYYMDYEPHLDAYQRTLDRLCVDKVELDIRRCYDPPSTLEDQMDELQLDTTNHNDNNQQQPQQQQQQQQQQPQPQQQYCTRIISKTERCWACHTLLTRCWHCVSHCTQCKTKRLPPLANAHQHKQQRLEQQKLRLLETNMAMMDPDLKDEFSLFE</sequence>
<evidence type="ECO:0000313" key="4">
    <source>
        <dbReference type="Proteomes" id="UP000193560"/>
    </source>
</evidence>
<dbReference type="Proteomes" id="UP000193560">
    <property type="component" value="Unassembled WGS sequence"/>
</dbReference>
<evidence type="ECO:0000256" key="1">
    <source>
        <dbReference type="SAM" id="MobiDB-lite"/>
    </source>
</evidence>
<accession>A0A1X2I804</accession>
<dbReference type="EMBL" id="MCGE01000021">
    <property type="protein sequence ID" value="ORZ11427.1"/>
    <property type="molecule type" value="Genomic_DNA"/>
</dbReference>
<name>A0A1X2I804_9FUNG</name>
<protein>
    <recommendedName>
        <fullName evidence="2">F-box domain-containing protein</fullName>
    </recommendedName>
</protein>
<dbReference type="OrthoDB" id="2322499at2759"/>
<dbReference type="AlphaFoldDB" id="A0A1X2I804"/>
<dbReference type="SUPFAM" id="SSF81383">
    <property type="entry name" value="F-box domain"/>
    <property type="match status" value="1"/>
</dbReference>
<evidence type="ECO:0000313" key="3">
    <source>
        <dbReference type="EMBL" id="ORZ11427.1"/>
    </source>
</evidence>
<dbReference type="PROSITE" id="PS50181">
    <property type="entry name" value="FBOX"/>
    <property type="match status" value="1"/>
</dbReference>
<keyword evidence="4" id="KW-1185">Reference proteome</keyword>
<feature type="domain" description="F-box" evidence="2">
    <location>
        <begin position="10"/>
        <end position="57"/>
    </location>
</feature>
<organism evidence="3 4">
    <name type="scientific">Absidia repens</name>
    <dbReference type="NCBI Taxonomy" id="90262"/>
    <lineage>
        <taxon>Eukaryota</taxon>
        <taxon>Fungi</taxon>
        <taxon>Fungi incertae sedis</taxon>
        <taxon>Mucoromycota</taxon>
        <taxon>Mucoromycotina</taxon>
        <taxon>Mucoromycetes</taxon>
        <taxon>Mucorales</taxon>
        <taxon>Cunninghamellaceae</taxon>
        <taxon>Absidia</taxon>
    </lineage>
</organism>
<feature type="compositionally biased region" description="Low complexity" evidence="1">
    <location>
        <begin position="214"/>
        <end position="227"/>
    </location>
</feature>
<reference evidence="3 4" key="1">
    <citation type="submission" date="2016-07" db="EMBL/GenBank/DDBJ databases">
        <title>Pervasive Adenine N6-methylation of Active Genes in Fungi.</title>
        <authorList>
            <consortium name="DOE Joint Genome Institute"/>
            <person name="Mondo S.J."/>
            <person name="Dannebaum R.O."/>
            <person name="Kuo R.C."/>
            <person name="Labutti K."/>
            <person name="Haridas S."/>
            <person name="Kuo A."/>
            <person name="Salamov A."/>
            <person name="Ahrendt S.R."/>
            <person name="Lipzen A."/>
            <person name="Sullivan W."/>
            <person name="Andreopoulos W.B."/>
            <person name="Clum A."/>
            <person name="Lindquist E."/>
            <person name="Daum C."/>
            <person name="Ramamoorthy G.K."/>
            <person name="Gryganskyi A."/>
            <person name="Culley D."/>
            <person name="Magnuson J.K."/>
            <person name="James T.Y."/>
            <person name="O'Malley M.A."/>
            <person name="Stajich J.E."/>
            <person name="Spatafora J.W."/>
            <person name="Visel A."/>
            <person name="Grigoriev I.V."/>
        </authorList>
    </citation>
    <scope>NUCLEOTIDE SEQUENCE [LARGE SCALE GENOMIC DNA]</scope>
    <source>
        <strain evidence="3 4">NRRL 1336</strain>
    </source>
</reference>
<proteinExistence type="predicted"/>
<evidence type="ECO:0000259" key="2">
    <source>
        <dbReference type="PROSITE" id="PS50181"/>
    </source>
</evidence>
<gene>
    <name evidence="3" type="ORF">BCR42DRAFT_99792</name>
</gene>
<feature type="region of interest" description="Disordered" evidence="1">
    <location>
        <begin position="206"/>
        <end position="227"/>
    </location>
</feature>